<evidence type="ECO:0000259" key="6">
    <source>
        <dbReference type="Pfam" id="PF01555"/>
    </source>
</evidence>
<evidence type="ECO:0000256" key="4">
    <source>
        <dbReference type="ARBA" id="ARBA00022691"/>
    </source>
</evidence>
<dbReference type="GO" id="GO:0032259">
    <property type="term" value="P:methylation"/>
    <property type="evidence" value="ECO:0007669"/>
    <property type="project" value="UniProtKB-KW"/>
</dbReference>
<dbReference type="InterPro" id="IPR002941">
    <property type="entry name" value="DNA_methylase_N4/N6"/>
</dbReference>
<feature type="domain" description="DNA methylase N-4/N-6" evidence="6">
    <location>
        <begin position="121"/>
        <end position="502"/>
    </location>
</feature>
<dbReference type="EMBL" id="CYZR01000002">
    <property type="protein sequence ID" value="CUN57979.1"/>
    <property type="molecule type" value="Genomic_DNA"/>
</dbReference>
<dbReference type="InterPro" id="IPR002295">
    <property type="entry name" value="N4/N6-MTase_EcoPI_Mod-like"/>
</dbReference>
<evidence type="ECO:0000256" key="2">
    <source>
        <dbReference type="ARBA" id="ARBA00022603"/>
    </source>
</evidence>
<keyword evidence="8" id="KW-1185">Reference proteome</keyword>
<name>A0ABP2AMR5_SARVE</name>
<dbReference type="PIRSF" id="PIRSF015855">
    <property type="entry name" value="TypeIII_Mtase_mKpnI"/>
    <property type="match status" value="1"/>
</dbReference>
<dbReference type="PROSITE" id="PS00092">
    <property type="entry name" value="N6_MTASE"/>
    <property type="match status" value="1"/>
</dbReference>
<accession>A0ABP2AMR5</accession>
<dbReference type="InterPro" id="IPR029063">
    <property type="entry name" value="SAM-dependent_MTases_sf"/>
</dbReference>
<keyword evidence="3" id="KW-0808">Transferase</keyword>
<evidence type="ECO:0000313" key="8">
    <source>
        <dbReference type="Proteomes" id="UP000095488"/>
    </source>
</evidence>
<dbReference type="Gene3D" id="3.40.50.150">
    <property type="entry name" value="Vaccinia Virus protein VP39"/>
    <property type="match status" value="1"/>
</dbReference>
<keyword evidence="2 7" id="KW-0489">Methyltransferase</keyword>
<dbReference type="InterPro" id="IPR002052">
    <property type="entry name" value="DNA_methylase_N6_adenine_CS"/>
</dbReference>
<dbReference type="RefSeq" id="WP_055257427.1">
    <property type="nucleotide sequence ID" value="NZ_CABIXL010000002.1"/>
</dbReference>
<dbReference type="Proteomes" id="UP000095488">
    <property type="component" value="Unassembled WGS sequence"/>
</dbReference>
<evidence type="ECO:0000256" key="1">
    <source>
        <dbReference type="ARBA" id="ARBA00006594"/>
    </source>
</evidence>
<reference evidence="7 8" key="1">
    <citation type="submission" date="2015-09" db="EMBL/GenBank/DDBJ databases">
        <authorList>
            <consortium name="Pathogen Informatics"/>
            <person name="Wu L."/>
            <person name="Ma J."/>
        </authorList>
    </citation>
    <scope>NUCLEOTIDE SEQUENCE [LARGE SCALE GENOMIC DNA]</scope>
    <source>
        <strain evidence="7 8">2789STDY5834858</strain>
    </source>
</reference>
<evidence type="ECO:0000256" key="5">
    <source>
        <dbReference type="ARBA" id="ARBA00022747"/>
    </source>
</evidence>
<organism evidence="7 8">
    <name type="scientific">Sarcina ventriculi</name>
    <name type="common">Clostridium ventriculi</name>
    <dbReference type="NCBI Taxonomy" id="1267"/>
    <lineage>
        <taxon>Bacteria</taxon>
        <taxon>Bacillati</taxon>
        <taxon>Bacillota</taxon>
        <taxon>Clostridia</taxon>
        <taxon>Eubacteriales</taxon>
        <taxon>Clostridiaceae</taxon>
        <taxon>Sarcina</taxon>
    </lineage>
</organism>
<keyword evidence="5" id="KW-0680">Restriction system</keyword>
<dbReference type="GO" id="GO:0008168">
    <property type="term" value="F:methyltransferase activity"/>
    <property type="evidence" value="ECO:0007669"/>
    <property type="project" value="UniProtKB-KW"/>
</dbReference>
<protein>
    <submittedName>
        <fullName evidence="7">Methyltransferase</fullName>
    </submittedName>
</protein>
<dbReference type="SUPFAM" id="SSF53335">
    <property type="entry name" value="S-adenosyl-L-methionine-dependent methyltransferases"/>
    <property type="match status" value="1"/>
</dbReference>
<dbReference type="PRINTS" id="PR00506">
    <property type="entry name" value="D21N6MTFRASE"/>
</dbReference>
<comment type="caution">
    <text evidence="7">The sequence shown here is derived from an EMBL/GenBank/DDBJ whole genome shotgun (WGS) entry which is preliminary data.</text>
</comment>
<evidence type="ECO:0000313" key="7">
    <source>
        <dbReference type="EMBL" id="CUN57979.1"/>
    </source>
</evidence>
<proteinExistence type="inferred from homology"/>
<keyword evidence="4" id="KW-0949">S-adenosyl-L-methionine</keyword>
<comment type="similarity">
    <text evidence="1">Belongs to the N(4)/N(6)-methyltransferase family.</text>
</comment>
<dbReference type="Pfam" id="PF01555">
    <property type="entry name" value="N6_N4_Mtase"/>
    <property type="match status" value="1"/>
</dbReference>
<gene>
    <name evidence="7" type="ORF">ERS852473_00535</name>
</gene>
<sequence>MSVKVAKKNNLKLKQEIFNSVNENVKALESLFPSAVKDGQVDFKALKEELGQFEEVDKEKYELTWSGKQNAKKQAQQDILGKTLKYIPEDSKNPETTENLYIEGDNLEVLKLLRQNYYGSIKMIYIDPPYNTGNDFIYNDKFSMTKEESDMQDGTISELGERYTVNKDTSNRYHANWLNMMYPRLKVAKDLLTDDGVILISIDDNEMDNLKKICDEIFGEDNYLGPIIQNKQNAKNDTLNIQKNHEFIIVYRKNCVYEDNIKVKPSLIKKSLIYKYAYQENDEFYYINDAITTRGEGGTLNARPNLGYTVYYNQKTGHKIAVCDYDIKLAKISNDIEKIYQDDIDLINNGYTPIRPPKVRGKLGCWTWSLEKFNQDNKNIIITGKPNSYSVKKRTFIPKESIIYIDNKLKYMSNTLSNSRSILDFSTNDGTNILNQTMKQSNVFNNPKNLNMILYLLSLVQDNTMTILDFFSGSSTTAHAVMQFNAEDGGNRKFIMVQLPEETSEKSEAYKAGYKNICEIGKERIRRAGEKIKEENKDKEGIEDLDVGFKVFRVGDTNIRWNYETVNSSTLNMFKNIENSLGEEVASKALTPLEEQYYKNKDGVDFMPNSKDIDIVYEILLRQRDIPLSEKVELLENIGERTYLFADSYLVCLEKTITKELIEKIASLDPLPIKFVFRDSAFEDNISLKDEAIRRLKALIDKNSEGNKVVYTVEFI</sequence>
<evidence type="ECO:0000256" key="3">
    <source>
        <dbReference type="ARBA" id="ARBA00022679"/>
    </source>
</evidence>